<dbReference type="OrthoDB" id="75807at2759"/>
<feature type="coiled-coil region" evidence="3">
    <location>
        <begin position="63"/>
        <end position="123"/>
    </location>
</feature>
<feature type="region of interest" description="Disordered" evidence="4">
    <location>
        <begin position="124"/>
        <end position="153"/>
    </location>
</feature>
<evidence type="ECO:0000256" key="2">
    <source>
        <dbReference type="ARBA" id="ARBA00023242"/>
    </source>
</evidence>
<sequence>MSSGFVSERTLRENEATQNAEENEDWAAAKARVAGLQERNKEPKESVDDRSLFDRLQENKLKKEEARMEAAKFSNLIRRLDDDEVDFLADVQEQKRREDREKREEMEREMDAFRRARYEAEQATVTATATATATEPPIALKKEVSKEETKKRKKENVLVGLVVKKAKGAAGPPSVMKDTENKEKPLQKEETPKETAKPAPIIPEPSKLTEEPPTAKPAGLSGLIAYGSDSDSD</sequence>
<evidence type="ECO:0000313" key="7">
    <source>
        <dbReference type="Proteomes" id="UP000033140"/>
    </source>
</evidence>
<reference evidence="6 7" key="1">
    <citation type="journal article" date="2011" name="J. Gen. Appl. Microbiol.">
        <title>Draft genome sequencing of the enigmatic yeast Saitoella complicata.</title>
        <authorList>
            <person name="Nishida H."/>
            <person name="Hamamoto M."/>
            <person name="Sugiyama J."/>
        </authorList>
    </citation>
    <scope>NUCLEOTIDE SEQUENCE [LARGE SCALE GENOMIC DNA]</scope>
    <source>
        <strain evidence="6 7">NRRL Y-17804</strain>
    </source>
</reference>
<evidence type="ECO:0000313" key="6">
    <source>
        <dbReference type="EMBL" id="GAO49044.1"/>
    </source>
</evidence>
<protein>
    <recommendedName>
        <fullName evidence="5">FAM192A/Fyv6 N-terminal domain-containing protein</fullName>
    </recommendedName>
</protein>
<dbReference type="GO" id="GO:0005634">
    <property type="term" value="C:nucleus"/>
    <property type="evidence" value="ECO:0007669"/>
    <property type="project" value="UniProtKB-SubCell"/>
</dbReference>
<dbReference type="OMA" id="QEYDWIG"/>
<dbReference type="EMBL" id="BACD03000019">
    <property type="protein sequence ID" value="GAO49044.1"/>
    <property type="molecule type" value="Genomic_DNA"/>
</dbReference>
<dbReference type="PANTHER" id="PTHR13495">
    <property type="entry name" value="NEFA-INTERACTING NUCLEAR PROTEIN NIP30"/>
    <property type="match status" value="1"/>
</dbReference>
<dbReference type="InterPro" id="IPR039845">
    <property type="entry name" value="FAM192A"/>
</dbReference>
<gene>
    <name evidence="6" type="ORF">G7K_3205-t1</name>
</gene>
<feature type="compositionally biased region" description="Basic and acidic residues" evidence="4">
    <location>
        <begin position="38"/>
        <end position="51"/>
    </location>
</feature>
<keyword evidence="2" id="KW-0539">Nucleus</keyword>
<feature type="region of interest" description="Disordered" evidence="4">
    <location>
        <begin position="1"/>
        <end position="27"/>
    </location>
</feature>
<organism evidence="6 7">
    <name type="scientific">Saitoella complicata (strain BCRC 22490 / CBS 7301 / JCM 7358 / NBRC 10748 / NRRL Y-17804)</name>
    <dbReference type="NCBI Taxonomy" id="698492"/>
    <lineage>
        <taxon>Eukaryota</taxon>
        <taxon>Fungi</taxon>
        <taxon>Dikarya</taxon>
        <taxon>Ascomycota</taxon>
        <taxon>Taphrinomycotina</taxon>
        <taxon>Taphrinomycotina incertae sedis</taxon>
        <taxon>Saitoella</taxon>
    </lineage>
</organism>
<feature type="region of interest" description="Disordered" evidence="4">
    <location>
        <begin position="167"/>
        <end position="233"/>
    </location>
</feature>
<name>A0A0E9NGS4_SAICN</name>
<dbReference type="STRING" id="698492.A0A0E9NGS4"/>
<evidence type="ECO:0000256" key="3">
    <source>
        <dbReference type="SAM" id="Coils"/>
    </source>
</evidence>
<evidence type="ECO:0000256" key="4">
    <source>
        <dbReference type="SAM" id="MobiDB-lite"/>
    </source>
</evidence>
<evidence type="ECO:0000259" key="5">
    <source>
        <dbReference type="Pfam" id="PF10187"/>
    </source>
</evidence>
<feature type="compositionally biased region" description="Basic and acidic residues" evidence="4">
    <location>
        <begin position="140"/>
        <end position="150"/>
    </location>
</feature>
<dbReference type="Proteomes" id="UP000033140">
    <property type="component" value="Unassembled WGS sequence"/>
</dbReference>
<reference evidence="6 7" key="3">
    <citation type="journal article" date="2015" name="Genome Announc.">
        <title>Draft Genome Sequence of the Archiascomycetous Yeast Saitoella complicata.</title>
        <authorList>
            <person name="Yamauchi K."/>
            <person name="Kondo S."/>
            <person name="Hamamoto M."/>
            <person name="Takahashi Y."/>
            <person name="Ogura Y."/>
            <person name="Hayashi T."/>
            <person name="Nishida H."/>
        </authorList>
    </citation>
    <scope>NUCLEOTIDE SEQUENCE [LARGE SCALE GENOMIC DNA]</scope>
    <source>
        <strain evidence="6 7">NRRL Y-17804</strain>
    </source>
</reference>
<comment type="caution">
    <text evidence="6">The sequence shown here is derived from an EMBL/GenBank/DDBJ whole genome shotgun (WGS) entry which is preliminary data.</text>
</comment>
<feature type="compositionally biased region" description="Low complexity" evidence="4">
    <location>
        <begin position="124"/>
        <end position="135"/>
    </location>
</feature>
<reference evidence="6 7" key="2">
    <citation type="journal article" date="2014" name="J. Gen. Appl. Microbiol.">
        <title>The early diverging ascomycetous budding yeast Saitoella complicata has three histone deacetylases belonging to the Clr6, Hos2, and Rpd3 lineages.</title>
        <authorList>
            <person name="Nishida H."/>
            <person name="Matsumoto T."/>
            <person name="Kondo S."/>
            <person name="Hamamoto M."/>
            <person name="Yoshikawa H."/>
        </authorList>
    </citation>
    <scope>NUCLEOTIDE SEQUENCE [LARGE SCALE GENOMIC DNA]</scope>
    <source>
        <strain evidence="6 7">NRRL Y-17804</strain>
    </source>
</reference>
<proteinExistence type="predicted"/>
<accession>A0A0E9NGS4</accession>
<comment type="subcellular location">
    <subcellularLocation>
        <location evidence="1">Nucleus</location>
    </subcellularLocation>
</comment>
<keyword evidence="3" id="KW-0175">Coiled coil</keyword>
<evidence type="ECO:0000256" key="1">
    <source>
        <dbReference type="ARBA" id="ARBA00004123"/>
    </source>
</evidence>
<feature type="region of interest" description="Disordered" evidence="4">
    <location>
        <begin position="32"/>
        <end position="51"/>
    </location>
</feature>
<dbReference type="AlphaFoldDB" id="A0A0E9NGS4"/>
<dbReference type="InterPro" id="IPR019331">
    <property type="entry name" value="FAM192A/Fyv6_N"/>
</dbReference>
<dbReference type="Pfam" id="PF10187">
    <property type="entry name" value="FAM192A_Fyv6_N"/>
    <property type="match status" value="1"/>
</dbReference>
<dbReference type="PANTHER" id="PTHR13495:SF0">
    <property type="entry name" value="PSME3-INTERACTING PROTEIN"/>
    <property type="match status" value="1"/>
</dbReference>
<dbReference type="RefSeq" id="XP_019024101.1">
    <property type="nucleotide sequence ID" value="XM_019166865.1"/>
</dbReference>
<keyword evidence="7" id="KW-1185">Reference proteome</keyword>
<feature type="compositionally biased region" description="Basic and acidic residues" evidence="4">
    <location>
        <begin position="177"/>
        <end position="196"/>
    </location>
</feature>
<feature type="domain" description="FAM192A/Fyv6 N-terminal" evidence="5">
    <location>
        <begin position="5"/>
        <end position="114"/>
    </location>
</feature>